<evidence type="ECO:0000259" key="12">
    <source>
        <dbReference type="PROSITE" id="PS50111"/>
    </source>
</evidence>
<dbReference type="InterPro" id="IPR004089">
    <property type="entry name" value="MCPsignal_dom"/>
</dbReference>
<evidence type="ECO:0000256" key="8">
    <source>
        <dbReference type="ARBA" id="ARBA00029447"/>
    </source>
</evidence>
<dbReference type="GO" id="GO:0004888">
    <property type="term" value="F:transmembrane signaling receptor activity"/>
    <property type="evidence" value="ECO:0007669"/>
    <property type="project" value="InterPro"/>
</dbReference>
<proteinExistence type="inferred from homology"/>
<dbReference type="PATRIC" id="fig|1121439.3.peg.1739"/>
<dbReference type="SMART" id="SM00283">
    <property type="entry name" value="MA"/>
    <property type="match status" value="1"/>
</dbReference>
<feature type="domain" description="Methyl-accepting transducer" evidence="12">
    <location>
        <begin position="149"/>
        <end position="385"/>
    </location>
</feature>
<evidence type="ECO:0000256" key="10">
    <source>
        <dbReference type="SAM" id="Coils"/>
    </source>
</evidence>
<feature type="transmembrane region" description="Helical" evidence="11">
    <location>
        <begin position="29"/>
        <end position="50"/>
    </location>
</feature>
<evidence type="ECO:0000256" key="5">
    <source>
        <dbReference type="ARBA" id="ARBA00022989"/>
    </source>
</evidence>
<dbReference type="PANTHER" id="PTHR32089">
    <property type="entry name" value="METHYL-ACCEPTING CHEMOTAXIS PROTEIN MCPB"/>
    <property type="match status" value="1"/>
</dbReference>
<keyword evidence="3" id="KW-0145">Chemotaxis</keyword>
<dbReference type="GO" id="GO:0006935">
    <property type="term" value="P:chemotaxis"/>
    <property type="evidence" value="ECO:0007669"/>
    <property type="project" value="UniProtKB-KW"/>
</dbReference>
<dbReference type="InterPro" id="IPR033479">
    <property type="entry name" value="dCache_1"/>
</dbReference>
<comment type="similarity">
    <text evidence="8">Belongs to the methyl-accepting chemotaxis (MCP) protein family.</text>
</comment>
<dbReference type="Proteomes" id="UP000014975">
    <property type="component" value="Unassembled WGS sequence"/>
</dbReference>
<evidence type="ECO:0000256" key="7">
    <source>
        <dbReference type="ARBA" id="ARBA00023224"/>
    </source>
</evidence>
<keyword evidence="6 11" id="KW-0472">Membrane</keyword>
<evidence type="ECO:0000256" key="9">
    <source>
        <dbReference type="PROSITE-ProRule" id="PRU00284"/>
    </source>
</evidence>
<gene>
    <name evidence="13" type="ORF">dsat_0389</name>
</gene>
<comment type="caution">
    <text evidence="13">The sequence shown here is derived from an EMBL/GenBank/DDBJ whole genome shotgun (WGS) entry which is preliminary data.</text>
</comment>
<protein>
    <submittedName>
        <fullName evidence="13">Methyl-accepting chemotaxis sensory transducer</fullName>
    </submittedName>
</protein>
<dbReference type="PRINTS" id="PR00260">
    <property type="entry name" value="CHEMTRNSDUCR"/>
</dbReference>
<dbReference type="eggNOG" id="COG0840">
    <property type="taxonomic scope" value="Bacteria"/>
</dbReference>
<keyword evidence="2" id="KW-1003">Cell membrane</keyword>
<dbReference type="OrthoDB" id="9806477at2"/>
<dbReference type="Gene3D" id="1.10.287.950">
    <property type="entry name" value="Methyl-accepting chemotaxis protein"/>
    <property type="match status" value="1"/>
</dbReference>
<dbReference type="SUPFAM" id="SSF103190">
    <property type="entry name" value="Sensory domain-like"/>
    <property type="match status" value="1"/>
</dbReference>
<keyword evidence="5 11" id="KW-1133">Transmembrane helix</keyword>
<dbReference type="Gene3D" id="3.30.450.20">
    <property type="entry name" value="PAS domain"/>
    <property type="match status" value="1"/>
</dbReference>
<dbReference type="Pfam" id="PF00015">
    <property type="entry name" value="MCPsignal"/>
    <property type="match status" value="1"/>
</dbReference>
<reference evidence="13 14" key="1">
    <citation type="journal article" date="2013" name="Genome Announc.">
        <title>Draft genome sequences for three mercury-methylating, sulfate-reducing bacteria.</title>
        <authorList>
            <person name="Brown S.D."/>
            <person name="Hurt R.A.Jr."/>
            <person name="Gilmour C.C."/>
            <person name="Elias D.A."/>
        </authorList>
    </citation>
    <scope>NUCLEOTIDE SEQUENCE [LARGE SCALE GENOMIC DNA]</scope>
    <source>
        <strain evidence="13 14">DSM 16529</strain>
    </source>
</reference>
<dbReference type="PROSITE" id="PS50111">
    <property type="entry name" value="CHEMOTAXIS_TRANSDUC_2"/>
    <property type="match status" value="1"/>
</dbReference>
<dbReference type="SUPFAM" id="SSF58104">
    <property type="entry name" value="Methyl-accepting chemotaxis protein (MCP) signaling domain"/>
    <property type="match status" value="1"/>
</dbReference>
<dbReference type="RefSeq" id="WP_020887083.1">
    <property type="nucleotide sequence ID" value="NZ_ATHI01000026.1"/>
</dbReference>
<dbReference type="CDD" id="cd11386">
    <property type="entry name" value="MCP_signal"/>
    <property type="match status" value="1"/>
</dbReference>
<name>S7UKV3_9BACT</name>
<evidence type="ECO:0000313" key="13">
    <source>
        <dbReference type="EMBL" id="EPR32948.1"/>
    </source>
</evidence>
<evidence type="ECO:0000256" key="2">
    <source>
        <dbReference type="ARBA" id="ARBA00022475"/>
    </source>
</evidence>
<keyword evidence="14" id="KW-1185">Reference proteome</keyword>
<dbReference type="PANTHER" id="PTHR32089:SF112">
    <property type="entry name" value="LYSOZYME-LIKE PROTEIN-RELATED"/>
    <property type="match status" value="1"/>
</dbReference>
<organism evidence="13 14">
    <name type="scientific">Alkalidesulfovibrio alkalitolerans DSM 16529</name>
    <dbReference type="NCBI Taxonomy" id="1121439"/>
    <lineage>
        <taxon>Bacteria</taxon>
        <taxon>Pseudomonadati</taxon>
        <taxon>Thermodesulfobacteriota</taxon>
        <taxon>Desulfovibrionia</taxon>
        <taxon>Desulfovibrionales</taxon>
        <taxon>Desulfovibrionaceae</taxon>
        <taxon>Alkalidesulfovibrio</taxon>
    </lineage>
</organism>
<evidence type="ECO:0000256" key="11">
    <source>
        <dbReference type="SAM" id="Phobius"/>
    </source>
</evidence>
<keyword evidence="4 11" id="KW-0812">Transmembrane</keyword>
<evidence type="ECO:0000256" key="6">
    <source>
        <dbReference type="ARBA" id="ARBA00023136"/>
    </source>
</evidence>
<accession>S7UKV3</accession>
<evidence type="ECO:0000313" key="14">
    <source>
        <dbReference type="Proteomes" id="UP000014975"/>
    </source>
</evidence>
<dbReference type="Pfam" id="PF02743">
    <property type="entry name" value="dCache_1"/>
    <property type="match status" value="1"/>
</dbReference>
<evidence type="ECO:0000256" key="4">
    <source>
        <dbReference type="ARBA" id="ARBA00022692"/>
    </source>
</evidence>
<dbReference type="STRING" id="1121439.dsat_0389"/>
<dbReference type="InterPro" id="IPR004090">
    <property type="entry name" value="Chemotax_Me-accpt_rcpt"/>
</dbReference>
<evidence type="ECO:0000256" key="1">
    <source>
        <dbReference type="ARBA" id="ARBA00004651"/>
    </source>
</evidence>
<evidence type="ECO:0000256" key="3">
    <source>
        <dbReference type="ARBA" id="ARBA00022500"/>
    </source>
</evidence>
<feature type="coiled-coil region" evidence="10">
    <location>
        <begin position="90"/>
        <end position="117"/>
    </location>
</feature>
<keyword evidence="10" id="KW-0175">Coiled coil</keyword>
<dbReference type="GO" id="GO:0007165">
    <property type="term" value="P:signal transduction"/>
    <property type="evidence" value="ECO:0007669"/>
    <property type="project" value="UniProtKB-KW"/>
</dbReference>
<dbReference type="CDD" id="cd12913">
    <property type="entry name" value="PDC1_MCP_like"/>
    <property type="match status" value="1"/>
</dbReference>
<dbReference type="GO" id="GO:0005886">
    <property type="term" value="C:plasma membrane"/>
    <property type="evidence" value="ECO:0007669"/>
    <property type="project" value="UniProtKB-SubCell"/>
</dbReference>
<sequence>MHPAVVATVLATVAALAGAAVGRLAHDGSLFFIFAAVVAAVFGGAAFLLVQRAVAAPLAALVKAAENLAQEKGIALPDVAGPLAPAAAAVQTLAEALESSRERVQVAEAQAEKWRKANKLSVAGAQKAKRRDTITKQSMLEAAGTLKEVSDSITTFAASLATDTGKVSEGAQVQRGRVESAAAAVEEMNATNMEVARSAQSAAEIAERTRGTAVRGAEVVSNSVSAIRELTGVMQGLRTDMEALGGKAESIGQVMTVIGDIADQTNLLALNAAIEAARAGEAGRGFAVVADEVRKLAEKTMSATKEVETVIRGIQEGSAKSLSSMAQAATAMTSAEESSGRSGEMLSEIVELANSTSDQMRAIAAASSQQSAASEDVARNMENLSRFSAETASDMTGAMESITRLDAQIQELVKLGGVFRIIAEGKVLAEVEQMAGNKDIASLDRARAEKAMRGYVDRLSFLELLYLTDGTGRQVTENIAPKDFKGASHASALGKNWSSRPWYKGAVENKETFLSSIYVSDASGDYCLTVSVPIMENGEVAGVLGADIKLFG</sequence>
<comment type="subcellular location">
    <subcellularLocation>
        <location evidence="1">Cell membrane</location>
        <topology evidence="1">Multi-pass membrane protein</topology>
    </subcellularLocation>
</comment>
<dbReference type="AlphaFoldDB" id="S7UKV3"/>
<keyword evidence="7 9" id="KW-0807">Transducer</keyword>
<dbReference type="InterPro" id="IPR029151">
    <property type="entry name" value="Sensor-like_sf"/>
</dbReference>
<dbReference type="EMBL" id="ATHI01000026">
    <property type="protein sequence ID" value="EPR32948.1"/>
    <property type="molecule type" value="Genomic_DNA"/>
</dbReference>